<dbReference type="InterPro" id="IPR011250">
    <property type="entry name" value="OMP/PagP_B-barrel"/>
</dbReference>
<feature type="chain" id="PRO_5002965551" description="Outer membrane protein beta-barrel domain-containing protein" evidence="1">
    <location>
        <begin position="41"/>
        <end position="237"/>
    </location>
</feature>
<dbReference type="SUPFAM" id="SSF56925">
    <property type="entry name" value="OMPA-like"/>
    <property type="match status" value="1"/>
</dbReference>
<keyword evidence="3" id="KW-1185">Reference proteome</keyword>
<dbReference type="Proteomes" id="UP000009374">
    <property type="component" value="Unassembled WGS sequence"/>
</dbReference>
<dbReference type="AlphaFoldDB" id="C6HXT9"/>
<evidence type="ECO:0000313" key="2">
    <source>
        <dbReference type="EMBL" id="EES52551.1"/>
    </source>
</evidence>
<name>C6HXT9_9BACT</name>
<dbReference type="EMBL" id="GG693875">
    <property type="protein sequence ID" value="EES52551.1"/>
    <property type="molecule type" value="Genomic_DNA"/>
</dbReference>
<feature type="signal peptide" evidence="1">
    <location>
        <begin position="1"/>
        <end position="40"/>
    </location>
</feature>
<evidence type="ECO:0008006" key="4">
    <source>
        <dbReference type="Google" id="ProtNLM"/>
    </source>
</evidence>
<evidence type="ECO:0000313" key="3">
    <source>
        <dbReference type="Proteomes" id="UP000009374"/>
    </source>
</evidence>
<evidence type="ECO:0000256" key="1">
    <source>
        <dbReference type="SAM" id="SignalP"/>
    </source>
</evidence>
<protein>
    <recommendedName>
        <fullName evidence="4">Outer membrane protein beta-barrel domain-containing protein</fullName>
    </recommendedName>
</protein>
<proteinExistence type="predicted"/>
<gene>
    <name evidence="2" type="ORF">UBAL3_93200052</name>
</gene>
<accession>C6HXT9</accession>
<sequence length="237" mass="24482">MNSAPKFQTLTGKKVGSHRGRLRVFLVLLALLFGPSPALAADGGPFSWQSLSFDGGVAPILSGPISGTIDGTPVPSQSLENLENTGLDFHLRWSSQVAPHLGLRFSVGYMAFAPSMGFHGLSALPLTAGATVPLVDPRYASGGIIPYLAADIGPSFNTLSANSGNAGSVSLTFDVGVGALYPINPSFSVYAEVLPTLIQGPVSSQNVSTGTSVSSGSMWTLPILLGVTYNYGLPSQK</sequence>
<reference evidence="2 3" key="1">
    <citation type="journal article" date="2009" name="Appl. Environ. Microbiol.">
        <title>Community genomic and proteomic analyses of chemoautotrophic iron-oxidizing "Leptospirillum rubarum" (Group II) and "Leptospirillum ferrodiazotrophum" (Group III) bacteria in acid mine drainage biofilms.</title>
        <authorList>
            <person name="Goltsman D.S."/>
            <person name="Denef V.J."/>
            <person name="Singer S.W."/>
            <person name="VerBerkmoes N.C."/>
            <person name="Lefsrud M."/>
            <person name="Mueller R.S."/>
            <person name="Dick G.J."/>
            <person name="Sun C.L."/>
            <person name="Wheeler K.E."/>
            <person name="Zemla A."/>
            <person name="Baker B.J."/>
            <person name="Hauser L."/>
            <person name="Land M."/>
            <person name="Shah M.B."/>
            <person name="Thelen M.P."/>
            <person name="Hettich R.L."/>
            <person name="Banfield J.F."/>
        </authorList>
    </citation>
    <scope>NUCLEOTIDE SEQUENCE [LARGE SCALE GENOMIC DNA]</scope>
</reference>
<keyword evidence="1" id="KW-0732">Signal</keyword>
<organism evidence="2 3">
    <name type="scientific">Leptospirillum ferrodiazotrophum</name>
    <dbReference type="NCBI Taxonomy" id="412449"/>
    <lineage>
        <taxon>Bacteria</taxon>
        <taxon>Pseudomonadati</taxon>
        <taxon>Nitrospirota</taxon>
        <taxon>Nitrospiria</taxon>
        <taxon>Nitrospirales</taxon>
        <taxon>Nitrospiraceae</taxon>
        <taxon>Leptospirillum</taxon>
    </lineage>
</organism>